<proteinExistence type="predicted"/>
<dbReference type="InterPro" id="IPR018391">
    <property type="entry name" value="PQQ_b-propeller_rpt"/>
</dbReference>
<dbReference type="InterPro" id="IPR011047">
    <property type="entry name" value="Quinoprotein_ADH-like_sf"/>
</dbReference>
<reference evidence="2 3" key="1">
    <citation type="submission" date="2019-06" db="EMBL/GenBank/DDBJ databases">
        <title>Sorghum-associated microbial communities from plants grown in Nebraska, USA.</title>
        <authorList>
            <person name="Schachtman D."/>
        </authorList>
    </citation>
    <scope>NUCLEOTIDE SEQUENCE [LARGE SCALE GENOMIC DNA]</scope>
    <source>
        <strain evidence="2 3">110</strain>
    </source>
</reference>
<dbReference type="Gene3D" id="2.130.10.10">
    <property type="entry name" value="YVTN repeat-like/Quinoprotein amine dehydrogenase"/>
    <property type="match status" value="1"/>
</dbReference>
<feature type="domain" description="Pyrrolo-quinoline quinone repeat" evidence="1">
    <location>
        <begin position="128"/>
        <end position="280"/>
    </location>
</feature>
<accession>A0A543EB90</accession>
<dbReference type="SMART" id="SM00564">
    <property type="entry name" value="PQQ"/>
    <property type="match status" value="7"/>
</dbReference>
<comment type="caution">
    <text evidence="2">The sequence shown here is derived from an EMBL/GenBank/DDBJ whole genome shotgun (WGS) entry which is preliminary data.</text>
</comment>
<dbReference type="AlphaFoldDB" id="A0A543EB90"/>
<name>A0A543EB90_9FLAO</name>
<dbReference type="InterPro" id="IPR002372">
    <property type="entry name" value="PQQ_rpt_dom"/>
</dbReference>
<dbReference type="EMBL" id="VFPD01000002">
    <property type="protein sequence ID" value="TQM18850.1"/>
    <property type="molecule type" value="Genomic_DNA"/>
</dbReference>
<dbReference type="SUPFAM" id="SSF50998">
    <property type="entry name" value="Quinoprotein alcohol dehydrogenase-like"/>
    <property type="match status" value="1"/>
</dbReference>
<protein>
    <submittedName>
        <fullName evidence="2">Outer membrane protein assembly factor BamB</fullName>
    </submittedName>
</protein>
<dbReference type="PANTHER" id="PTHR34512:SF30">
    <property type="entry name" value="OUTER MEMBRANE PROTEIN ASSEMBLY FACTOR BAMB"/>
    <property type="match status" value="1"/>
</dbReference>
<dbReference type="PANTHER" id="PTHR34512">
    <property type="entry name" value="CELL SURFACE PROTEIN"/>
    <property type="match status" value="1"/>
</dbReference>
<dbReference type="Gene3D" id="2.40.10.480">
    <property type="match status" value="2"/>
</dbReference>
<evidence type="ECO:0000313" key="3">
    <source>
        <dbReference type="Proteomes" id="UP000316437"/>
    </source>
</evidence>
<sequence length="335" mass="36962">MFIGGTNEYYAINSQNGQLKWVFSVLNGRFQYSTAFYSNNVLYVGCTDSYLYAIDASKGTLLWKFKTNEAIESSVYVYNNTVFFGSDDDNFYALNTATGELKWKYTAGFNVSSSPVVSGDIVYFASDDGYVYALEQGSGALKWKYYTGSIFNSSSSSIVGNNLYIGNRNGNIYNINKNTGQLNWEKQLGSSVEYSSPTILDGYLYVTDKNALYKMDAVTGNIIWQSYNSGNYSSSPFVNENYITVNSSSGNLTVIDKQTGNTRWQKTIYSNSAEAVSTDGTVFIGGGGSNYVYAFSENDGTEKWRFPMKAVTTSAPVIINKDGKVVYPSKSGGRD</sequence>
<organism evidence="2 3">
    <name type="scientific">Chryseobacterium aquifrigidense</name>
    <dbReference type="NCBI Taxonomy" id="558021"/>
    <lineage>
        <taxon>Bacteria</taxon>
        <taxon>Pseudomonadati</taxon>
        <taxon>Bacteroidota</taxon>
        <taxon>Flavobacteriia</taxon>
        <taxon>Flavobacteriales</taxon>
        <taxon>Weeksellaceae</taxon>
        <taxon>Chryseobacterium group</taxon>
        <taxon>Chryseobacterium</taxon>
    </lineage>
</organism>
<keyword evidence="3" id="KW-1185">Reference proteome</keyword>
<dbReference type="Proteomes" id="UP000316437">
    <property type="component" value="Unassembled WGS sequence"/>
</dbReference>
<gene>
    <name evidence="2" type="ORF">FB551_3243</name>
</gene>
<evidence type="ECO:0000259" key="1">
    <source>
        <dbReference type="Pfam" id="PF13360"/>
    </source>
</evidence>
<dbReference type="Pfam" id="PF13360">
    <property type="entry name" value="PQQ_2"/>
    <property type="match status" value="1"/>
</dbReference>
<evidence type="ECO:0000313" key="2">
    <source>
        <dbReference type="EMBL" id="TQM18850.1"/>
    </source>
</evidence>
<dbReference type="InterPro" id="IPR015943">
    <property type="entry name" value="WD40/YVTN_repeat-like_dom_sf"/>
</dbReference>